<accession>A0A0F9XXR0</accession>
<feature type="transmembrane region" description="Helical" evidence="1">
    <location>
        <begin position="146"/>
        <end position="166"/>
    </location>
</feature>
<gene>
    <name evidence="2" type="ORF">THAR02_03130</name>
</gene>
<dbReference type="Proteomes" id="UP000034112">
    <property type="component" value="Unassembled WGS sequence"/>
</dbReference>
<dbReference type="EMBL" id="JOKZ01000067">
    <property type="protein sequence ID" value="KKP04793.1"/>
    <property type="molecule type" value="Genomic_DNA"/>
</dbReference>
<dbReference type="AlphaFoldDB" id="A0A0F9XXR0"/>
<proteinExistence type="predicted"/>
<keyword evidence="1" id="KW-0812">Transmembrane</keyword>
<evidence type="ECO:0000313" key="3">
    <source>
        <dbReference type="Proteomes" id="UP000034112"/>
    </source>
</evidence>
<protein>
    <submittedName>
        <fullName evidence="2">Uncharacterized protein</fullName>
    </submittedName>
</protein>
<dbReference type="OrthoDB" id="10475091at2759"/>
<name>A0A0F9XXR0_TRIHA</name>
<evidence type="ECO:0000313" key="2">
    <source>
        <dbReference type="EMBL" id="KKP04793.1"/>
    </source>
</evidence>
<keyword evidence="1" id="KW-1133">Transmembrane helix</keyword>
<keyword evidence="1" id="KW-0472">Membrane</keyword>
<sequence length="279" mass="31658">MSDFYNNAETGGRRSTFETNGLIRYLNSPQSDRGSSTTFVFAPNHYHRLDEAATWAEFDSKIRSVGYHLGKYVEHKDCNKDSKGGVPEGEMEATAYSQQSNGLVRFVDGNMPSNGWRHKVESDMAISGLVALKNILDLLYENGKRMIDIAGSLTMWSLFMSASYVVRTRHYNSYLDDGALVTFCAAGYYTASSTYRLFYVGLRTLAINRCHCIVTLLHNRVLAGTIDQYDVKSLDNYWFRALSWYKVEDTLGRRQYGTPYGCYVDRSLPSSEYVIPLDD</sequence>
<organism evidence="2 3">
    <name type="scientific">Trichoderma harzianum</name>
    <name type="common">Hypocrea lixii</name>
    <dbReference type="NCBI Taxonomy" id="5544"/>
    <lineage>
        <taxon>Eukaryota</taxon>
        <taxon>Fungi</taxon>
        <taxon>Dikarya</taxon>
        <taxon>Ascomycota</taxon>
        <taxon>Pezizomycotina</taxon>
        <taxon>Sordariomycetes</taxon>
        <taxon>Hypocreomycetidae</taxon>
        <taxon>Hypocreales</taxon>
        <taxon>Hypocreaceae</taxon>
        <taxon>Trichoderma</taxon>
    </lineage>
</organism>
<comment type="caution">
    <text evidence="2">The sequence shown here is derived from an EMBL/GenBank/DDBJ whole genome shotgun (WGS) entry which is preliminary data.</text>
</comment>
<dbReference type="OMA" id="TTALECQ"/>
<evidence type="ECO:0000256" key="1">
    <source>
        <dbReference type="SAM" id="Phobius"/>
    </source>
</evidence>
<reference evidence="3" key="1">
    <citation type="journal article" date="2015" name="Genome Announc.">
        <title>Draft whole-genome sequence of the biocontrol agent Trichoderma harzianum T6776.</title>
        <authorList>
            <person name="Baroncelli R."/>
            <person name="Piaggeschi G."/>
            <person name="Fiorini L."/>
            <person name="Bertolini E."/>
            <person name="Zapparata A."/>
            <person name="Pe M.E."/>
            <person name="Sarrocco S."/>
            <person name="Vannacci G."/>
        </authorList>
    </citation>
    <scope>NUCLEOTIDE SEQUENCE [LARGE SCALE GENOMIC DNA]</scope>
    <source>
        <strain evidence="3">T6776</strain>
    </source>
</reference>
<feature type="transmembrane region" description="Helical" evidence="1">
    <location>
        <begin position="178"/>
        <end position="199"/>
    </location>
</feature>